<geneLocation type="plasmid" evidence="1 2">
    <name>pBq12S5</name>
</geneLocation>
<reference evidence="1 2" key="1">
    <citation type="journal article" date="2021" name="Int. J. Syst. Evol. Microbiol.">
        <title>Bradyrhizobium septentrionale sp. nov. (sv. septentrionale) and Bradyrhizobium quebecense sp. nov. (sv. septentrionale) associated with legumes native to Canada possess rearranged symbiosis genes and numerous insertion sequences.</title>
        <authorList>
            <person name="Bromfield E.S.P."/>
            <person name="Cloutier S."/>
        </authorList>
    </citation>
    <scope>NUCLEOTIDE SEQUENCE [LARGE SCALE GENOMIC DNA]</scope>
    <source>
        <strain evidence="1 2">12S5</strain>
    </source>
</reference>
<dbReference type="EMBL" id="CP088283">
    <property type="protein sequence ID" value="UGY07454.1"/>
    <property type="molecule type" value="Genomic_DNA"/>
</dbReference>
<organism evidence="1 2">
    <name type="scientific">Bradyrhizobium quebecense</name>
    <dbReference type="NCBI Taxonomy" id="2748629"/>
    <lineage>
        <taxon>Bacteria</taxon>
        <taxon>Pseudomonadati</taxon>
        <taxon>Pseudomonadota</taxon>
        <taxon>Alphaproteobacteria</taxon>
        <taxon>Hyphomicrobiales</taxon>
        <taxon>Nitrobacteraceae</taxon>
        <taxon>Bradyrhizobium</taxon>
    </lineage>
</organism>
<sequence length="260" mass="29178">MAQPLSKTKEDDGTPYTRPTAIEAAIDVALGQDLETLCRRAAIRNSKLPDYLPSECLVHLVRHALRTSDEKAFNALFTALLERCAANVNKKVDPSIPNAARVRRDIRREFAALFAIDGTPDDKHQLDFFEVRFNLGFMRLRQTHVTRALAELEQSVAIPDEAGESIERECDDEVLARIADLNRGTDLEHRVFRQQVFRAITALPEHERKAIILVHYYGFQIASDNPAKVTAATLCNVTGRTIQNWLTSGLATLSTLREQA</sequence>
<name>A0ACD3VLR3_9BRAD</name>
<evidence type="ECO:0000313" key="1">
    <source>
        <dbReference type="EMBL" id="UGY07454.1"/>
    </source>
</evidence>
<keyword evidence="1" id="KW-0614">Plasmid</keyword>
<keyword evidence="2" id="KW-1185">Reference proteome</keyword>
<protein>
    <submittedName>
        <fullName evidence="1">Uncharacterized protein</fullName>
    </submittedName>
</protein>
<evidence type="ECO:0000313" key="2">
    <source>
        <dbReference type="Proteomes" id="UP000692816"/>
    </source>
</evidence>
<dbReference type="Proteomes" id="UP000692816">
    <property type="component" value="Plasmid pBq12S5"/>
</dbReference>
<gene>
    <name evidence="1" type="ORF">J4P68_0040485</name>
</gene>
<accession>A0ACD3VLR3</accession>
<proteinExistence type="predicted"/>